<protein>
    <submittedName>
        <fullName evidence="2">Uncharacterized protein</fullName>
    </submittedName>
</protein>
<reference evidence="2" key="1">
    <citation type="submission" date="2020-11" db="EMBL/GenBank/DDBJ databases">
        <authorList>
            <consortium name="DOE Joint Genome Institute"/>
            <person name="Ahrendt S."/>
            <person name="Riley R."/>
            <person name="Andreopoulos W."/>
            <person name="Labutti K."/>
            <person name="Pangilinan J."/>
            <person name="Ruiz-Duenas F.J."/>
            <person name="Barrasa J.M."/>
            <person name="Sanchez-Garcia M."/>
            <person name="Camarero S."/>
            <person name="Miyauchi S."/>
            <person name="Serrano A."/>
            <person name="Linde D."/>
            <person name="Babiker R."/>
            <person name="Drula E."/>
            <person name="Ayuso-Fernandez I."/>
            <person name="Pacheco R."/>
            <person name="Padilla G."/>
            <person name="Ferreira P."/>
            <person name="Barriuso J."/>
            <person name="Kellner H."/>
            <person name="Castanera R."/>
            <person name="Alfaro M."/>
            <person name="Ramirez L."/>
            <person name="Pisabarro A.G."/>
            <person name="Kuo A."/>
            <person name="Tritt A."/>
            <person name="Lipzen A."/>
            <person name="He G."/>
            <person name="Yan M."/>
            <person name="Ng V."/>
            <person name="Cullen D."/>
            <person name="Martin F."/>
            <person name="Rosso M.-N."/>
            <person name="Henrissat B."/>
            <person name="Hibbett D."/>
            <person name="Martinez A.T."/>
            <person name="Grigoriev I.V."/>
        </authorList>
    </citation>
    <scope>NUCLEOTIDE SEQUENCE</scope>
    <source>
        <strain evidence="2">CBS 247.69</strain>
    </source>
</reference>
<name>A0A9P6CD62_9AGAR</name>
<organism evidence="2 3">
    <name type="scientific">Collybia nuda</name>
    <dbReference type="NCBI Taxonomy" id="64659"/>
    <lineage>
        <taxon>Eukaryota</taxon>
        <taxon>Fungi</taxon>
        <taxon>Dikarya</taxon>
        <taxon>Basidiomycota</taxon>
        <taxon>Agaricomycotina</taxon>
        <taxon>Agaricomycetes</taxon>
        <taxon>Agaricomycetidae</taxon>
        <taxon>Agaricales</taxon>
        <taxon>Tricholomatineae</taxon>
        <taxon>Clitocybaceae</taxon>
        <taxon>Collybia</taxon>
    </lineage>
</organism>
<keyword evidence="1" id="KW-0812">Transmembrane</keyword>
<evidence type="ECO:0000256" key="1">
    <source>
        <dbReference type="SAM" id="Phobius"/>
    </source>
</evidence>
<evidence type="ECO:0000313" key="3">
    <source>
        <dbReference type="Proteomes" id="UP000807353"/>
    </source>
</evidence>
<dbReference type="AlphaFoldDB" id="A0A9P6CD62"/>
<dbReference type="EMBL" id="MU150284">
    <property type="protein sequence ID" value="KAF9461451.1"/>
    <property type="molecule type" value="Genomic_DNA"/>
</dbReference>
<keyword evidence="1" id="KW-0472">Membrane</keyword>
<proteinExistence type="predicted"/>
<comment type="caution">
    <text evidence="2">The sequence shown here is derived from an EMBL/GenBank/DDBJ whole genome shotgun (WGS) entry which is preliminary data.</text>
</comment>
<accession>A0A9P6CD62</accession>
<dbReference type="Proteomes" id="UP000807353">
    <property type="component" value="Unassembled WGS sequence"/>
</dbReference>
<gene>
    <name evidence="2" type="ORF">BDZ94DRAFT_1310593</name>
</gene>
<feature type="transmembrane region" description="Helical" evidence="1">
    <location>
        <begin position="12"/>
        <end position="32"/>
    </location>
</feature>
<keyword evidence="3" id="KW-1185">Reference proteome</keyword>
<feature type="transmembrane region" description="Helical" evidence="1">
    <location>
        <begin position="52"/>
        <end position="75"/>
    </location>
</feature>
<evidence type="ECO:0000313" key="2">
    <source>
        <dbReference type="EMBL" id="KAF9461451.1"/>
    </source>
</evidence>
<sequence length="82" mass="9010">MYDLLAGENIGSFIIGLSISLVLFGVIVLQGYTYYQNFSDDNPLLKTLAGTILWVTLLLILGVLAMLTVIPGGYWKRPTRSS</sequence>
<keyword evidence="1" id="KW-1133">Transmembrane helix</keyword>